<keyword evidence="9" id="KW-0175">Coiled coil</keyword>
<dbReference type="GO" id="GO:0003712">
    <property type="term" value="F:transcription coregulator activity"/>
    <property type="evidence" value="ECO:0007669"/>
    <property type="project" value="InterPro"/>
</dbReference>
<dbReference type="GO" id="GO:0006357">
    <property type="term" value="P:regulation of transcription by RNA polymerase II"/>
    <property type="evidence" value="ECO:0007669"/>
    <property type="project" value="InterPro"/>
</dbReference>
<comment type="subcellular location">
    <subcellularLocation>
        <location evidence="1 8">Nucleus</location>
    </subcellularLocation>
</comment>
<evidence type="ECO:0000256" key="9">
    <source>
        <dbReference type="SAM" id="Coils"/>
    </source>
</evidence>
<evidence type="ECO:0000256" key="10">
    <source>
        <dbReference type="SAM" id="MobiDB-lite"/>
    </source>
</evidence>
<dbReference type="OrthoDB" id="1929813at2759"/>
<keyword evidence="5 8" id="KW-0804">Transcription</keyword>
<dbReference type="InterPro" id="IPR019258">
    <property type="entry name" value="Mediator_Med4"/>
</dbReference>
<evidence type="ECO:0000313" key="11">
    <source>
        <dbReference type="EMBL" id="TCD69141.1"/>
    </source>
</evidence>
<protein>
    <recommendedName>
        <fullName evidence="3 8">Mediator of RNA polymerase II transcription subunit 4</fullName>
    </recommendedName>
    <alternativeName>
        <fullName evidence="7 8">Mediator complex subunit 4</fullName>
    </alternativeName>
</protein>
<evidence type="ECO:0000256" key="8">
    <source>
        <dbReference type="RuleBase" id="RU364141"/>
    </source>
</evidence>
<comment type="caution">
    <text evidence="11">The sequence shown here is derived from an EMBL/GenBank/DDBJ whole genome shotgun (WGS) entry which is preliminary data.</text>
</comment>
<comment type="subunit">
    <text evidence="8">Component of the Mediator complex.</text>
</comment>
<evidence type="ECO:0000256" key="7">
    <source>
        <dbReference type="ARBA" id="ARBA00031257"/>
    </source>
</evidence>
<evidence type="ECO:0000256" key="4">
    <source>
        <dbReference type="ARBA" id="ARBA00023015"/>
    </source>
</evidence>
<gene>
    <name evidence="8" type="primary">MED4</name>
    <name evidence="11" type="ORF">EIP91_008617</name>
</gene>
<evidence type="ECO:0000256" key="5">
    <source>
        <dbReference type="ARBA" id="ARBA00023163"/>
    </source>
</evidence>
<dbReference type="GO" id="GO:0016592">
    <property type="term" value="C:mediator complex"/>
    <property type="evidence" value="ECO:0007669"/>
    <property type="project" value="InterPro"/>
</dbReference>
<name>A0A4R0RKV9_9APHY</name>
<dbReference type="PANTHER" id="PTHR13208:SF2">
    <property type="entry name" value="MEDIATOR OF RNA POLYMERASE II TRANSCRIPTION SUBUNIT 4"/>
    <property type="match status" value="1"/>
</dbReference>
<dbReference type="AlphaFoldDB" id="A0A4R0RKV9"/>
<sequence length="256" mass="28076">MLPAYTSAASSSQHAQLPDPIILFNNGDAYAPKSMTEALLIPISELQELAQSLFQSVSSTQRAPPPAIASFLEIDATLASAVKQARAHQVKQRKIERLKDEVLDLERRWRTIVQELEAGKRDLENILSEGEERIKGIEAAKAASIPYPELLAYAQSISAFTSAPPHMPDLGLPGQPPPPLFFPPFPNEEKMRRGHMGAEEPLGLLGETHEVGKAPTPPKSTELAPHLAGANPYRPDLRAPQQLQMFDFDLDLNPDL</sequence>
<dbReference type="GO" id="GO:0070847">
    <property type="term" value="C:core mediator complex"/>
    <property type="evidence" value="ECO:0007669"/>
    <property type="project" value="TreeGrafter"/>
</dbReference>
<comment type="function">
    <text evidence="8">Component of the Mediator complex, a coactivator involved in the regulated transcription of nearly all RNA polymerase II-dependent genes. Mediator functions as a bridge to convey information from gene-specific regulatory proteins to the basal RNA polymerase II transcription machinery. Mediator is recruited to promoters by direct interactions with regulatory proteins and serves as a scaffold for the assembly of a functional preinitiation complex with RNA polymerase II and the general transcription factors.</text>
</comment>
<evidence type="ECO:0000256" key="6">
    <source>
        <dbReference type="ARBA" id="ARBA00023242"/>
    </source>
</evidence>
<proteinExistence type="inferred from homology"/>
<organism evidence="11 12">
    <name type="scientific">Steccherinum ochraceum</name>
    <dbReference type="NCBI Taxonomy" id="92696"/>
    <lineage>
        <taxon>Eukaryota</taxon>
        <taxon>Fungi</taxon>
        <taxon>Dikarya</taxon>
        <taxon>Basidiomycota</taxon>
        <taxon>Agaricomycotina</taxon>
        <taxon>Agaricomycetes</taxon>
        <taxon>Polyporales</taxon>
        <taxon>Steccherinaceae</taxon>
        <taxon>Steccherinum</taxon>
    </lineage>
</organism>
<evidence type="ECO:0000313" key="12">
    <source>
        <dbReference type="Proteomes" id="UP000292702"/>
    </source>
</evidence>
<reference evidence="11 12" key="1">
    <citation type="submission" date="2018-11" db="EMBL/GenBank/DDBJ databases">
        <title>Genome assembly of Steccherinum ochraceum LE-BIN_3174, the white-rot fungus of the Steccherinaceae family (The Residual Polyporoid clade, Polyporales, Basidiomycota).</title>
        <authorList>
            <person name="Fedorova T.V."/>
            <person name="Glazunova O.A."/>
            <person name="Landesman E.O."/>
            <person name="Moiseenko K.V."/>
            <person name="Psurtseva N.V."/>
            <person name="Savinova O.S."/>
            <person name="Shakhova N.V."/>
            <person name="Tyazhelova T.V."/>
            <person name="Vasina D.V."/>
        </authorList>
    </citation>
    <scope>NUCLEOTIDE SEQUENCE [LARGE SCALE GENOMIC DNA]</scope>
    <source>
        <strain evidence="11 12">LE-BIN_3174</strain>
    </source>
</reference>
<feature type="coiled-coil region" evidence="9">
    <location>
        <begin position="88"/>
        <end position="140"/>
    </location>
</feature>
<dbReference type="EMBL" id="RWJN01000048">
    <property type="protein sequence ID" value="TCD69141.1"/>
    <property type="molecule type" value="Genomic_DNA"/>
</dbReference>
<accession>A0A4R0RKV9</accession>
<keyword evidence="4 8" id="KW-0805">Transcription regulation</keyword>
<keyword evidence="6 8" id="KW-0539">Nucleus</keyword>
<evidence type="ECO:0000256" key="1">
    <source>
        <dbReference type="ARBA" id="ARBA00004123"/>
    </source>
</evidence>
<dbReference type="PANTHER" id="PTHR13208">
    <property type="entry name" value="MEDIATOR OF RNA POLYMERASE II TRANSCRIPTION SUBUNIT 4"/>
    <property type="match status" value="1"/>
</dbReference>
<dbReference type="Proteomes" id="UP000292702">
    <property type="component" value="Unassembled WGS sequence"/>
</dbReference>
<comment type="similarity">
    <text evidence="2 8">Belongs to the Mediator complex subunit 4 family.</text>
</comment>
<dbReference type="Pfam" id="PF10018">
    <property type="entry name" value="Med4"/>
    <property type="match status" value="1"/>
</dbReference>
<feature type="region of interest" description="Disordered" evidence="10">
    <location>
        <begin position="209"/>
        <end position="240"/>
    </location>
</feature>
<keyword evidence="12" id="KW-1185">Reference proteome</keyword>
<evidence type="ECO:0000256" key="2">
    <source>
        <dbReference type="ARBA" id="ARBA00009626"/>
    </source>
</evidence>
<keyword evidence="8" id="KW-0010">Activator</keyword>
<dbReference type="STRING" id="92696.A0A4R0RKV9"/>
<evidence type="ECO:0000256" key="3">
    <source>
        <dbReference type="ARBA" id="ARBA00020629"/>
    </source>
</evidence>